<dbReference type="Pfam" id="PF02482">
    <property type="entry name" value="Ribosomal_S30AE"/>
    <property type="match status" value="1"/>
</dbReference>
<dbReference type="EMBL" id="BJYU01000015">
    <property type="protein sequence ID" value="GEO13694.1"/>
    <property type="molecule type" value="Genomic_DNA"/>
</dbReference>
<proteinExistence type="predicted"/>
<dbReference type="Gene3D" id="3.30.160.100">
    <property type="entry name" value="Ribosome hibernation promotion factor-like"/>
    <property type="match status" value="1"/>
</dbReference>
<gene>
    <name evidence="1" type="ORF">MAE02_13900</name>
</gene>
<organism evidence="1 2">
    <name type="scientific">Microvirga aerophila</name>
    <dbReference type="NCBI Taxonomy" id="670291"/>
    <lineage>
        <taxon>Bacteria</taxon>
        <taxon>Pseudomonadati</taxon>
        <taxon>Pseudomonadota</taxon>
        <taxon>Alphaproteobacteria</taxon>
        <taxon>Hyphomicrobiales</taxon>
        <taxon>Methylobacteriaceae</taxon>
        <taxon>Microvirga</taxon>
    </lineage>
</organism>
<name>A0A512BP40_9HYPH</name>
<dbReference type="AlphaFoldDB" id="A0A512BP40"/>
<reference evidence="1 2" key="1">
    <citation type="submission" date="2019-07" db="EMBL/GenBank/DDBJ databases">
        <title>Whole genome shotgun sequence of Microvirga aerophila NBRC 106136.</title>
        <authorList>
            <person name="Hosoyama A."/>
            <person name="Uohara A."/>
            <person name="Ohji S."/>
            <person name="Ichikawa N."/>
        </authorList>
    </citation>
    <scope>NUCLEOTIDE SEQUENCE [LARGE SCALE GENOMIC DNA]</scope>
    <source>
        <strain evidence="1 2">NBRC 106136</strain>
    </source>
</reference>
<dbReference type="OrthoDB" id="8018648at2"/>
<sequence length="121" mass="13245">MTLTRKPPIAVQSSTVELGTALPEYARTRVQQVAGKYFGDLSGAAVYFSREGASYRCTVNMQMGSLRIVTGEAVGPDCHRAFDGALGKAAKQLRRLKRALRDDKPFKLDKDALLREGLRGT</sequence>
<dbReference type="Proteomes" id="UP000321085">
    <property type="component" value="Unassembled WGS sequence"/>
</dbReference>
<protein>
    <recommendedName>
        <fullName evidence="3">Ribosomal subunit interface protein</fullName>
    </recommendedName>
</protein>
<evidence type="ECO:0008006" key="3">
    <source>
        <dbReference type="Google" id="ProtNLM"/>
    </source>
</evidence>
<evidence type="ECO:0000313" key="2">
    <source>
        <dbReference type="Proteomes" id="UP000321085"/>
    </source>
</evidence>
<comment type="caution">
    <text evidence="1">The sequence shown here is derived from an EMBL/GenBank/DDBJ whole genome shotgun (WGS) entry which is preliminary data.</text>
</comment>
<dbReference type="SUPFAM" id="SSF69754">
    <property type="entry name" value="Ribosome binding protein Y (YfiA homologue)"/>
    <property type="match status" value="1"/>
</dbReference>
<evidence type="ECO:0000313" key="1">
    <source>
        <dbReference type="EMBL" id="GEO13694.1"/>
    </source>
</evidence>
<keyword evidence="2" id="KW-1185">Reference proteome</keyword>
<dbReference type="InterPro" id="IPR003489">
    <property type="entry name" value="RHF/RaiA"/>
</dbReference>
<dbReference type="InterPro" id="IPR036567">
    <property type="entry name" value="RHF-like"/>
</dbReference>
<accession>A0A512BP40</accession>
<dbReference type="RefSeq" id="WP_114186159.1">
    <property type="nucleotide sequence ID" value="NZ_BJYU01000015.1"/>
</dbReference>